<organism evidence="3 4">
    <name type="scientific">Phyllobacterium endophyticum</name>
    <dbReference type="NCBI Taxonomy" id="1149773"/>
    <lineage>
        <taxon>Bacteria</taxon>
        <taxon>Pseudomonadati</taxon>
        <taxon>Pseudomonadota</taxon>
        <taxon>Alphaproteobacteria</taxon>
        <taxon>Hyphomicrobiales</taxon>
        <taxon>Phyllobacteriaceae</taxon>
        <taxon>Phyllobacterium</taxon>
    </lineage>
</organism>
<accession>A0A2P7ASI6</accession>
<dbReference type="Pfam" id="PF12770">
    <property type="entry name" value="CHAT"/>
    <property type="match status" value="1"/>
</dbReference>
<feature type="domain" description="CHAT" evidence="2">
    <location>
        <begin position="88"/>
        <end position="314"/>
    </location>
</feature>
<sequence>MSRTDTLRSELARLVKNEADAQQEVAKHARDANKHAADASKKIQAASKTKSPMSRASYIRQAESSAAKAAASEKKVAAAKKHLADLAKANAAKQKSLDNAEKSERAALARQTSKDRRAEESHIRRMASLRNGMAALPAPKPEPLRVLYLTTNPEMLSGGALRTDAEVRNVQNELRGTRYRDSVVVRHLPAATFEDMLNGMNDIRPHVVHFSGHGGGSGILFDNGSVALPAGVGIDYSQLTRFLSATDEPPRLLVLNACDTLDGADELLSAVPVVVAMSDKITDTAAVVFATKFYSAIASAQSVGSALNQARAVLSVLASAEDHLPECVCREDVDVDNLVLVTPD</sequence>
<proteinExistence type="predicted"/>
<dbReference type="EMBL" id="PGGN01000003">
    <property type="protein sequence ID" value="PSH57185.1"/>
    <property type="molecule type" value="Genomic_DNA"/>
</dbReference>
<evidence type="ECO:0000313" key="4">
    <source>
        <dbReference type="Proteomes" id="UP000241158"/>
    </source>
</evidence>
<evidence type="ECO:0000259" key="2">
    <source>
        <dbReference type="Pfam" id="PF12770"/>
    </source>
</evidence>
<dbReference type="SUPFAM" id="SSF52129">
    <property type="entry name" value="Caspase-like"/>
    <property type="match status" value="1"/>
</dbReference>
<dbReference type="InterPro" id="IPR029030">
    <property type="entry name" value="Caspase-like_dom_sf"/>
</dbReference>
<keyword evidence="4" id="KW-1185">Reference proteome</keyword>
<protein>
    <recommendedName>
        <fullName evidence="2">CHAT domain-containing protein</fullName>
    </recommendedName>
</protein>
<dbReference type="Proteomes" id="UP000241158">
    <property type="component" value="Unassembled WGS sequence"/>
</dbReference>
<reference evidence="4" key="1">
    <citation type="submission" date="2017-11" db="EMBL/GenBank/DDBJ databases">
        <authorList>
            <person name="Kuznetsova I."/>
            <person name="Sazanova A."/>
            <person name="Chirak E."/>
            <person name="Safronova V."/>
            <person name="Willems A."/>
        </authorList>
    </citation>
    <scope>NUCLEOTIDE SEQUENCE [LARGE SCALE GENOMIC DNA]</scope>
    <source>
        <strain evidence="4">PEPV15</strain>
    </source>
</reference>
<dbReference type="RefSeq" id="WP_106717951.1">
    <property type="nucleotide sequence ID" value="NZ_VSZT01000011.1"/>
</dbReference>
<comment type="caution">
    <text evidence="3">The sequence shown here is derived from an EMBL/GenBank/DDBJ whole genome shotgun (WGS) entry which is preliminary data.</text>
</comment>
<dbReference type="AlphaFoldDB" id="A0A2P7ASI6"/>
<feature type="region of interest" description="Disordered" evidence="1">
    <location>
        <begin position="90"/>
        <end position="121"/>
    </location>
</feature>
<feature type="compositionally biased region" description="Basic and acidic residues" evidence="1">
    <location>
        <begin position="19"/>
        <end position="41"/>
    </location>
</feature>
<feature type="region of interest" description="Disordered" evidence="1">
    <location>
        <begin position="19"/>
        <end position="56"/>
    </location>
</feature>
<evidence type="ECO:0000313" key="3">
    <source>
        <dbReference type="EMBL" id="PSH57185.1"/>
    </source>
</evidence>
<dbReference type="OrthoDB" id="8253226at2"/>
<dbReference type="InterPro" id="IPR024983">
    <property type="entry name" value="CHAT_dom"/>
</dbReference>
<feature type="compositionally biased region" description="Basic and acidic residues" evidence="1">
    <location>
        <begin position="95"/>
        <end position="121"/>
    </location>
</feature>
<evidence type="ECO:0000256" key="1">
    <source>
        <dbReference type="SAM" id="MobiDB-lite"/>
    </source>
</evidence>
<name>A0A2P7ASI6_9HYPH</name>
<gene>
    <name evidence="3" type="ORF">CU100_18235</name>
</gene>